<dbReference type="AlphaFoldDB" id="A0A3M3CTV7"/>
<feature type="domain" description="Nucleoside transporter/FeoB GTPase Gate" evidence="2">
    <location>
        <begin position="96"/>
        <end position="204"/>
    </location>
</feature>
<reference evidence="3 4" key="1">
    <citation type="submission" date="2018-08" db="EMBL/GenBank/DDBJ databases">
        <title>Recombination of ecologically and evolutionarily significant loci maintains genetic cohesion in the Pseudomonas syringae species complex.</title>
        <authorList>
            <person name="Dillon M."/>
            <person name="Thakur S."/>
            <person name="Almeida R.N.D."/>
            <person name="Weir B.S."/>
            <person name="Guttman D.S."/>
        </authorList>
    </citation>
    <scope>NUCLEOTIDE SEQUENCE [LARGE SCALE GENOMIC DNA]</scope>
    <source>
        <strain evidence="3 4">ICMP 2788</strain>
    </source>
</reference>
<dbReference type="InterPro" id="IPR052549">
    <property type="entry name" value="SpmB"/>
</dbReference>
<feature type="transmembrane region" description="Helical" evidence="1">
    <location>
        <begin position="274"/>
        <end position="297"/>
    </location>
</feature>
<evidence type="ECO:0000313" key="4">
    <source>
        <dbReference type="Proteomes" id="UP000276886"/>
    </source>
</evidence>
<dbReference type="InterPro" id="IPR011415">
    <property type="entry name" value="SpmA_SpmB"/>
</dbReference>
<feature type="domain" description="Nucleoside transporter/FeoB GTPase Gate" evidence="2">
    <location>
        <begin position="321"/>
        <end position="424"/>
    </location>
</feature>
<comment type="caution">
    <text evidence="3">The sequence shown here is derived from an EMBL/GenBank/DDBJ whole genome shotgun (WGS) entry which is preliminary data.</text>
</comment>
<dbReference type="GO" id="GO:0005886">
    <property type="term" value="C:plasma membrane"/>
    <property type="evidence" value="ECO:0007669"/>
    <property type="project" value="TreeGrafter"/>
</dbReference>
<evidence type="ECO:0000259" key="2">
    <source>
        <dbReference type="Pfam" id="PF07670"/>
    </source>
</evidence>
<dbReference type="PANTHER" id="PTHR35793:SF2">
    <property type="entry name" value="INNER MEMBRANE PROTEIN YJIG"/>
    <property type="match status" value="1"/>
</dbReference>
<dbReference type="Proteomes" id="UP000276886">
    <property type="component" value="Unassembled WGS sequence"/>
</dbReference>
<keyword evidence="1" id="KW-1133">Transmembrane helix</keyword>
<keyword evidence="1" id="KW-0812">Transmembrane</keyword>
<feature type="transmembrane region" description="Helical" evidence="1">
    <location>
        <begin position="431"/>
        <end position="453"/>
    </location>
</feature>
<dbReference type="PIRSF" id="PIRSF036542">
    <property type="entry name" value="SpmA_SpmB"/>
    <property type="match status" value="1"/>
</dbReference>
<dbReference type="Pfam" id="PF07670">
    <property type="entry name" value="Gate"/>
    <property type="match status" value="2"/>
</dbReference>
<feature type="transmembrane region" description="Helical" evidence="1">
    <location>
        <begin position="50"/>
        <end position="76"/>
    </location>
</feature>
<dbReference type="PANTHER" id="PTHR35793">
    <property type="entry name" value="INNER MEMBRANE PROTEIN YJIG"/>
    <property type="match status" value="1"/>
</dbReference>
<organism evidence="3 4">
    <name type="scientific">Pseudomonas syringae pv. pisi</name>
    <dbReference type="NCBI Taxonomy" id="59510"/>
    <lineage>
        <taxon>Bacteria</taxon>
        <taxon>Pseudomonadati</taxon>
        <taxon>Pseudomonadota</taxon>
        <taxon>Gammaproteobacteria</taxon>
        <taxon>Pseudomonadales</taxon>
        <taxon>Pseudomonadaceae</taxon>
        <taxon>Pseudomonas</taxon>
        <taxon>Pseudomonas syringae</taxon>
    </lineage>
</organism>
<feature type="transmembrane region" description="Helical" evidence="1">
    <location>
        <begin position="217"/>
        <end position="237"/>
    </location>
</feature>
<gene>
    <name evidence="3" type="ORF">ALQ44_05524</name>
</gene>
<feature type="transmembrane region" description="Helical" evidence="1">
    <location>
        <begin position="88"/>
        <end position="110"/>
    </location>
</feature>
<accession>A0A3M3CTV7</accession>
<dbReference type="InterPro" id="IPR011642">
    <property type="entry name" value="Gate_dom"/>
</dbReference>
<evidence type="ECO:0000313" key="3">
    <source>
        <dbReference type="EMBL" id="RMO25833.1"/>
    </source>
</evidence>
<evidence type="ECO:0000256" key="1">
    <source>
        <dbReference type="SAM" id="Phobius"/>
    </source>
</evidence>
<keyword evidence="1" id="KW-0472">Membrane</keyword>
<dbReference type="EMBL" id="RBPQ01000176">
    <property type="protein sequence ID" value="RMO25833.1"/>
    <property type="molecule type" value="Genomic_DNA"/>
</dbReference>
<protein>
    <recommendedName>
        <fullName evidence="2">Nucleoside transporter/FeoB GTPase Gate domain-containing protein</fullName>
    </recommendedName>
</protein>
<name>A0A3M3CTV7_PSESJ</name>
<feature type="transmembrane region" description="Helical" evidence="1">
    <location>
        <begin position="396"/>
        <end position="419"/>
    </location>
</feature>
<sequence>MCAAERHKTTVFSCTYRSYNSFSTCRFPSSAPRRYHPRFLWGTYPMLNGLWLGFFVVATISALVQWLVGGNAGIFAAMVESIFAMAKLSVEVMVLLFGTLTLWLGFLRIAEKAGIVDWLAKVLGPLFLRLMPEVPPGHPALGLITLNFAANALGLDNAATPIGLKAMRSLQELNPSKTAASNAQILFLVLNASSLTLLPVTIFMYRAQQGAPDPTLVFLPILLATSVSTIVGLLSVAFMQRLRLWDPVVLAYLIPGALLLGTFMAFLGTLSATALAGLSSILGNLTLFGLIMMFLIIGTLRKVLVYEAFVEGAKEGFDVAKSLLPYLVAMLCAVGVLRASGALDFGLEGIRHLVQWLGLDTRFVDALPTAMVKPFSGSAARALLIETMQTQGVDSFAALAAATIQGSTETTFYVLAVYFGAVGIQRARHAVGCALLAEFSGVVAAIFVCYWFFGATAT</sequence>
<feature type="transmembrane region" description="Helical" evidence="1">
    <location>
        <begin position="185"/>
        <end position="205"/>
    </location>
</feature>
<feature type="transmembrane region" description="Helical" evidence="1">
    <location>
        <begin position="249"/>
        <end position="268"/>
    </location>
</feature>
<feature type="transmembrane region" description="Helical" evidence="1">
    <location>
        <begin position="323"/>
        <end position="343"/>
    </location>
</feature>
<proteinExistence type="predicted"/>